<name>A0AAN9YSG8_9PEZI</name>
<gene>
    <name evidence="1" type="ORF">SLS62_002302</name>
</gene>
<comment type="caution">
    <text evidence="1">The sequence shown here is derived from an EMBL/GenBank/DDBJ whole genome shotgun (WGS) entry which is preliminary data.</text>
</comment>
<sequence length="178" mass="20253">MAFPPEPELENLFDGLAIDLDYLAQFSWAEVEGILLNSVQWVCECWLEDPDSSYGRSVDEACQFWNAFIKRRDANFKDFLTEGPITPFILSKPVLENHVEKPIEKPAEKQAPAVKDSNVENPVPIEAVATKALIEKSIKNTTVQALTAKLEGWQYQYGMGWMDKNTYGWLQRPEEAPD</sequence>
<dbReference type="AlphaFoldDB" id="A0AAN9YSG8"/>
<protein>
    <submittedName>
        <fullName evidence="1">Uncharacterized protein</fullName>
    </submittedName>
</protein>
<evidence type="ECO:0000313" key="1">
    <source>
        <dbReference type="EMBL" id="KAK7755691.1"/>
    </source>
</evidence>
<evidence type="ECO:0000313" key="2">
    <source>
        <dbReference type="Proteomes" id="UP001320420"/>
    </source>
</evidence>
<dbReference type="Proteomes" id="UP001320420">
    <property type="component" value="Unassembled WGS sequence"/>
</dbReference>
<keyword evidence="2" id="KW-1185">Reference proteome</keyword>
<dbReference type="EMBL" id="JAKJXP020000011">
    <property type="protein sequence ID" value="KAK7755691.1"/>
    <property type="molecule type" value="Genomic_DNA"/>
</dbReference>
<organism evidence="1 2">
    <name type="scientific">Diatrype stigma</name>
    <dbReference type="NCBI Taxonomy" id="117547"/>
    <lineage>
        <taxon>Eukaryota</taxon>
        <taxon>Fungi</taxon>
        <taxon>Dikarya</taxon>
        <taxon>Ascomycota</taxon>
        <taxon>Pezizomycotina</taxon>
        <taxon>Sordariomycetes</taxon>
        <taxon>Xylariomycetidae</taxon>
        <taxon>Xylariales</taxon>
        <taxon>Diatrypaceae</taxon>
        <taxon>Diatrype</taxon>
    </lineage>
</organism>
<accession>A0AAN9YSG8</accession>
<proteinExistence type="predicted"/>
<reference evidence="1 2" key="1">
    <citation type="submission" date="2024-02" db="EMBL/GenBank/DDBJ databases">
        <title>De novo assembly and annotation of 12 fungi associated with fruit tree decline syndrome in Ontario, Canada.</title>
        <authorList>
            <person name="Sulman M."/>
            <person name="Ellouze W."/>
            <person name="Ilyukhin E."/>
        </authorList>
    </citation>
    <scope>NUCLEOTIDE SEQUENCE [LARGE SCALE GENOMIC DNA]</scope>
    <source>
        <strain evidence="1 2">M11/M66-122</strain>
    </source>
</reference>